<protein>
    <submittedName>
        <fullName evidence="1">Uncharacterized protein</fullName>
    </submittedName>
</protein>
<sequence length="276" mass="30906">MKRSKMNPLRATAHYCELNALGQRRDREVQYPVIFSMGKKRPMMTGTSTERSRLCVDRHTASTTPRRTGFHSRRDHYGFSYVCGKKRPMMTGTSTERGRLCVVDRHTASTTPRRTGFHSRRDHSGNSHTDFLGDLPFRQLLHSGAAPYSPRFTLIGSENFHVKSRPNLFTHSRVSNVLMTVKSCVQSLTLSVLMPNIVEILHLGEPGSIPNVIAPGFSHVEIVADYVAGRRVFSGISRYSCYCIQCEHDTELAALKLRGGVVAPRKAKISLATPMC</sequence>
<name>A0ABQ9I8I3_9NEOP</name>
<dbReference type="EMBL" id="JARBHB010000002">
    <property type="protein sequence ID" value="KAJ8892995.1"/>
    <property type="molecule type" value="Genomic_DNA"/>
</dbReference>
<keyword evidence="2" id="KW-1185">Reference proteome</keyword>
<dbReference type="Proteomes" id="UP001159363">
    <property type="component" value="Chromosome 2"/>
</dbReference>
<evidence type="ECO:0000313" key="1">
    <source>
        <dbReference type="EMBL" id="KAJ8892995.1"/>
    </source>
</evidence>
<reference evidence="1 2" key="1">
    <citation type="submission" date="2023-02" db="EMBL/GenBank/DDBJ databases">
        <title>LHISI_Scaffold_Assembly.</title>
        <authorList>
            <person name="Stuart O.P."/>
            <person name="Cleave R."/>
            <person name="Magrath M.J.L."/>
            <person name="Mikheyev A.S."/>
        </authorList>
    </citation>
    <scope>NUCLEOTIDE SEQUENCE [LARGE SCALE GENOMIC DNA]</scope>
    <source>
        <strain evidence="1">Daus_M_001</strain>
        <tissue evidence="1">Leg muscle</tissue>
    </source>
</reference>
<organism evidence="1 2">
    <name type="scientific">Dryococelus australis</name>
    <dbReference type="NCBI Taxonomy" id="614101"/>
    <lineage>
        <taxon>Eukaryota</taxon>
        <taxon>Metazoa</taxon>
        <taxon>Ecdysozoa</taxon>
        <taxon>Arthropoda</taxon>
        <taxon>Hexapoda</taxon>
        <taxon>Insecta</taxon>
        <taxon>Pterygota</taxon>
        <taxon>Neoptera</taxon>
        <taxon>Polyneoptera</taxon>
        <taxon>Phasmatodea</taxon>
        <taxon>Verophasmatodea</taxon>
        <taxon>Anareolatae</taxon>
        <taxon>Phasmatidae</taxon>
        <taxon>Eurycanthinae</taxon>
        <taxon>Dryococelus</taxon>
    </lineage>
</organism>
<gene>
    <name evidence="1" type="ORF">PR048_005576</name>
</gene>
<proteinExistence type="predicted"/>
<comment type="caution">
    <text evidence="1">The sequence shown here is derived from an EMBL/GenBank/DDBJ whole genome shotgun (WGS) entry which is preliminary data.</text>
</comment>
<evidence type="ECO:0000313" key="2">
    <source>
        <dbReference type="Proteomes" id="UP001159363"/>
    </source>
</evidence>
<accession>A0ABQ9I8I3</accession>